<evidence type="ECO:0000313" key="2">
    <source>
        <dbReference type="Proteomes" id="UP000603295"/>
    </source>
</evidence>
<keyword evidence="2" id="KW-1185">Reference proteome</keyword>
<proteinExistence type="predicted"/>
<sequence>MFCNFDYYNLGLARYEFEMRCTNKLELKFGDKRTIIIFNATAKEFSKSDILIKSFLALMNNQVDNKSKFIRQIQTEIANIKENPERRRGYMKFQTLLADAKYEEREKAIAILVKSLRDVKVSDEDIKAKLKENYDLSDKEADKYLQ</sequence>
<gene>
    <name evidence="1" type="ORF">GCM10011459_07990</name>
</gene>
<organism evidence="1 2">
    <name type="scientific">Limosilactobacillus caviae</name>
    <dbReference type="NCBI Taxonomy" id="1769424"/>
    <lineage>
        <taxon>Bacteria</taxon>
        <taxon>Bacillati</taxon>
        <taxon>Bacillota</taxon>
        <taxon>Bacilli</taxon>
        <taxon>Lactobacillales</taxon>
        <taxon>Lactobacillaceae</taxon>
        <taxon>Limosilactobacillus</taxon>
    </lineage>
</organism>
<dbReference type="Proteomes" id="UP000603295">
    <property type="component" value="Unassembled WGS sequence"/>
</dbReference>
<evidence type="ECO:0000313" key="1">
    <source>
        <dbReference type="EMBL" id="GGI62965.1"/>
    </source>
</evidence>
<reference evidence="2" key="1">
    <citation type="journal article" date="2019" name="Int. J. Syst. Evol. Microbiol.">
        <title>The Global Catalogue of Microorganisms (GCM) 10K type strain sequencing project: providing services to taxonomists for standard genome sequencing and annotation.</title>
        <authorList>
            <consortium name="The Broad Institute Genomics Platform"/>
            <consortium name="The Broad Institute Genome Sequencing Center for Infectious Disease"/>
            <person name="Wu L."/>
            <person name="Ma J."/>
        </authorList>
    </citation>
    <scope>NUCLEOTIDE SEQUENCE [LARGE SCALE GENOMIC DNA]</scope>
    <source>
        <strain evidence="2">CCM 8609</strain>
    </source>
</reference>
<accession>A0ABQ2C4J7</accession>
<name>A0ABQ2C4J7_9LACO</name>
<dbReference type="EMBL" id="BMDS01000002">
    <property type="protein sequence ID" value="GGI62965.1"/>
    <property type="molecule type" value="Genomic_DNA"/>
</dbReference>
<protein>
    <submittedName>
        <fullName evidence="1">Uncharacterized protein</fullName>
    </submittedName>
</protein>
<comment type="caution">
    <text evidence="1">The sequence shown here is derived from an EMBL/GenBank/DDBJ whole genome shotgun (WGS) entry which is preliminary data.</text>
</comment>